<evidence type="ECO:0000256" key="3">
    <source>
        <dbReference type="ARBA" id="ARBA00022525"/>
    </source>
</evidence>
<comment type="subcellular location">
    <subcellularLocation>
        <location evidence="1">Secreted</location>
    </subcellularLocation>
</comment>
<keyword evidence="5" id="KW-0325">Glycoprotein</keyword>
<feature type="signal peptide" evidence="6">
    <location>
        <begin position="1"/>
        <end position="23"/>
    </location>
</feature>
<dbReference type="InterPro" id="IPR031420">
    <property type="entry name" value="UPF0669"/>
</dbReference>
<comment type="caution">
    <text evidence="7">The sequence shown here is derived from an EMBL/GenBank/DDBJ whole genome shotgun (WGS) entry which is preliminary data.</text>
</comment>
<dbReference type="EMBL" id="BTRK01000002">
    <property type="protein sequence ID" value="GMR36807.1"/>
    <property type="molecule type" value="Genomic_DNA"/>
</dbReference>
<dbReference type="Proteomes" id="UP001328107">
    <property type="component" value="Unassembled WGS sequence"/>
</dbReference>
<proteinExistence type="inferred from homology"/>
<keyword evidence="3" id="KW-0964">Secreted</keyword>
<sequence>MGEWMTNSLTFFLLLISLPLISPSVYNLVFDEVETIGGGNYSRHEILTNGSFRIIAVPIEGDIDMYISYSTKNVSFELSEHNASSATCGMDYLDIPSVSSFYPRPTYLAIYGHPFHEVSKYRLIVVKRVNEEDKKEEDEYEWEDSPNELIKMIDEGRGAKSHSPLFILFSDHLWNILEIIFTILLEI</sequence>
<evidence type="ECO:0000313" key="8">
    <source>
        <dbReference type="Proteomes" id="UP001328107"/>
    </source>
</evidence>
<evidence type="ECO:0000256" key="6">
    <source>
        <dbReference type="SAM" id="SignalP"/>
    </source>
</evidence>
<keyword evidence="4 6" id="KW-0732">Signal</keyword>
<dbReference type="AlphaFoldDB" id="A0AAN4ZFD9"/>
<name>A0AAN4ZFD9_9BILA</name>
<organism evidence="7 8">
    <name type="scientific">Pristionchus mayeri</name>
    <dbReference type="NCBI Taxonomy" id="1317129"/>
    <lineage>
        <taxon>Eukaryota</taxon>
        <taxon>Metazoa</taxon>
        <taxon>Ecdysozoa</taxon>
        <taxon>Nematoda</taxon>
        <taxon>Chromadorea</taxon>
        <taxon>Rhabditida</taxon>
        <taxon>Rhabditina</taxon>
        <taxon>Diplogasteromorpha</taxon>
        <taxon>Diplogasteroidea</taxon>
        <taxon>Neodiplogasteridae</taxon>
        <taxon>Pristionchus</taxon>
    </lineage>
</organism>
<dbReference type="GO" id="GO:0005576">
    <property type="term" value="C:extracellular region"/>
    <property type="evidence" value="ECO:0007669"/>
    <property type="project" value="UniProtKB-SubCell"/>
</dbReference>
<protein>
    <submittedName>
        <fullName evidence="7">Uncharacterized protein</fullName>
    </submittedName>
</protein>
<evidence type="ECO:0000256" key="1">
    <source>
        <dbReference type="ARBA" id="ARBA00004613"/>
    </source>
</evidence>
<reference evidence="8" key="1">
    <citation type="submission" date="2022-10" db="EMBL/GenBank/DDBJ databases">
        <title>Genome assembly of Pristionchus species.</title>
        <authorList>
            <person name="Yoshida K."/>
            <person name="Sommer R.J."/>
        </authorList>
    </citation>
    <scope>NUCLEOTIDE SEQUENCE [LARGE SCALE GENOMIC DNA]</scope>
    <source>
        <strain evidence="8">RS5460</strain>
    </source>
</reference>
<evidence type="ECO:0000256" key="2">
    <source>
        <dbReference type="ARBA" id="ARBA00008960"/>
    </source>
</evidence>
<keyword evidence="8" id="KW-1185">Reference proteome</keyword>
<dbReference type="Pfam" id="PF17065">
    <property type="entry name" value="UPF0669"/>
    <property type="match status" value="1"/>
</dbReference>
<accession>A0AAN4ZFD9</accession>
<feature type="chain" id="PRO_5042869447" evidence="6">
    <location>
        <begin position="24"/>
        <end position="187"/>
    </location>
</feature>
<evidence type="ECO:0000256" key="4">
    <source>
        <dbReference type="ARBA" id="ARBA00022729"/>
    </source>
</evidence>
<gene>
    <name evidence="7" type="ORF">PMAYCL1PPCAC_07002</name>
</gene>
<evidence type="ECO:0000256" key="5">
    <source>
        <dbReference type="ARBA" id="ARBA00023180"/>
    </source>
</evidence>
<dbReference type="PANTHER" id="PTHR31703:SF2">
    <property type="entry name" value="UPF0669 PROTEIN C6ORF120"/>
    <property type="match status" value="1"/>
</dbReference>
<evidence type="ECO:0000313" key="7">
    <source>
        <dbReference type="EMBL" id="GMR36807.1"/>
    </source>
</evidence>
<dbReference type="PANTHER" id="PTHR31703">
    <property type="entry name" value="UPF0669 PROTEIN C6ORF120"/>
    <property type="match status" value="1"/>
</dbReference>
<comment type="similarity">
    <text evidence="2">Belongs to the UPF0669 family.</text>
</comment>